<reference evidence="3 4" key="1">
    <citation type="journal article" date="2018" name="PLoS Genet.">
        <title>Population sequencing reveals clonal diversity and ancestral inbreeding in the grapevine cultivar Chardonnay.</title>
        <authorList>
            <person name="Roach M.J."/>
            <person name="Johnson D.L."/>
            <person name="Bohlmann J."/>
            <person name="van Vuuren H.J."/>
            <person name="Jones S.J."/>
            <person name="Pretorius I.S."/>
            <person name="Schmidt S.A."/>
            <person name="Borneman A.R."/>
        </authorList>
    </citation>
    <scope>NUCLEOTIDE SEQUENCE [LARGE SCALE GENOMIC DNA]</scope>
    <source>
        <strain evidence="4">cv. Chardonnay</strain>
        <tissue evidence="3">Leaf</tissue>
    </source>
</reference>
<dbReference type="PANTHER" id="PTHR43383">
    <property type="entry name" value="NODULIN 6"/>
    <property type="match status" value="1"/>
</dbReference>
<feature type="domain" description="Reverse transcriptase Ty1/copia-type" evidence="2">
    <location>
        <begin position="218"/>
        <end position="384"/>
    </location>
</feature>
<feature type="region of interest" description="Disordered" evidence="1">
    <location>
        <begin position="59"/>
        <end position="81"/>
    </location>
</feature>
<accession>A0A438EN35</accession>
<name>A0A438EN35_VITVI</name>
<dbReference type="SUPFAM" id="SSF56672">
    <property type="entry name" value="DNA/RNA polymerases"/>
    <property type="match status" value="1"/>
</dbReference>
<dbReference type="Proteomes" id="UP000288805">
    <property type="component" value="Unassembled WGS sequence"/>
</dbReference>
<dbReference type="PANTHER" id="PTHR43383:SF2">
    <property type="entry name" value="AMIDOHYDROLASE 2 FAMILY PROTEIN"/>
    <property type="match status" value="1"/>
</dbReference>
<organism evidence="3 4">
    <name type="scientific">Vitis vinifera</name>
    <name type="common">Grape</name>
    <dbReference type="NCBI Taxonomy" id="29760"/>
    <lineage>
        <taxon>Eukaryota</taxon>
        <taxon>Viridiplantae</taxon>
        <taxon>Streptophyta</taxon>
        <taxon>Embryophyta</taxon>
        <taxon>Tracheophyta</taxon>
        <taxon>Spermatophyta</taxon>
        <taxon>Magnoliopsida</taxon>
        <taxon>eudicotyledons</taxon>
        <taxon>Gunneridae</taxon>
        <taxon>Pentapetalae</taxon>
        <taxon>rosids</taxon>
        <taxon>Vitales</taxon>
        <taxon>Vitaceae</taxon>
        <taxon>Viteae</taxon>
        <taxon>Vitis</taxon>
    </lineage>
</organism>
<dbReference type="Pfam" id="PF07727">
    <property type="entry name" value="RVT_2"/>
    <property type="match status" value="1"/>
</dbReference>
<dbReference type="InterPro" id="IPR013103">
    <property type="entry name" value="RVT_2"/>
</dbReference>
<comment type="caution">
    <text evidence="3">The sequence shown here is derived from an EMBL/GenBank/DDBJ whole genome shotgun (WGS) entry which is preliminary data.</text>
</comment>
<protein>
    <submittedName>
        <fullName evidence="3">Retrovirus-related Pol polyprotein from transposon RE1</fullName>
    </submittedName>
</protein>
<dbReference type="EMBL" id="QGNW01001235">
    <property type="protein sequence ID" value="RVW49048.1"/>
    <property type="molecule type" value="Genomic_DNA"/>
</dbReference>
<evidence type="ECO:0000259" key="2">
    <source>
        <dbReference type="Pfam" id="PF07727"/>
    </source>
</evidence>
<evidence type="ECO:0000313" key="3">
    <source>
        <dbReference type="EMBL" id="RVW49048.1"/>
    </source>
</evidence>
<gene>
    <name evidence="3" type="primary">RE1_201</name>
    <name evidence="3" type="ORF">CK203_080979</name>
</gene>
<dbReference type="AlphaFoldDB" id="A0A438EN35"/>
<sequence length="414" mass="46467">MVVMSFLSSLPSEFETAKSQILSGFDIGSLQEVFSRVLRTENVPSLSWPYQEELQEITESESNKSNCQCATSDTGTSSDSSDKIITMTVEEFAKYSQYQEALKASTPVSALTESSKTCLVSFSNKWIIDLGVTNHMTDLMTKRKFAKPPIVQVYSQCPVTTDTCPAPAPLSSDPSSDLNLPISLRKGNDDANLPIPLLTLCLMITCHLPREIRALEDNHTWKLVDLPQGNKVVGCKWVFAVKVNPDGSMVRLKVRLVARGYAQTYEVDYSDTFSPIAKLTSVRLFISIAASQQWMIHQLDFKNVFLHDDLEKEVYIEQPPGFVAQREYGKVCCLEKALYGLKQSPRAWFGKFSKEIQAFDMNKSKKDHSIFYKKSVDGIILLVVHICAYSKALGSFRVDFVLSEEDSWSSHTIQ</sequence>
<dbReference type="InterPro" id="IPR043502">
    <property type="entry name" value="DNA/RNA_pol_sf"/>
</dbReference>
<evidence type="ECO:0000256" key="1">
    <source>
        <dbReference type="SAM" id="MobiDB-lite"/>
    </source>
</evidence>
<evidence type="ECO:0000313" key="4">
    <source>
        <dbReference type="Proteomes" id="UP000288805"/>
    </source>
</evidence>
<proteinExistence type="predicted"/>